<evidence type="ECO:0000256" key="4">
    <source>
        <dbReference type="ARBA" id="ARBA00023125"/>
    </source>
</evidence>
<reference evidence="10" key="2">
    <citation type="submission" date="2020-09" db="EMBL/GenBank/DDBJ databases">
        <authorList>
            <person name="Sun Q."/>
            <person name="Ohkuma M."/>
        </authorList>
    </citation>
    <scope>NUCLEOTIDE SEQUENCE</scope>
    <source>
        <strain evidence="10">JCM 4369</strain>
    </source>
</reference>
<evidence type="ECO:0000256" key="2">
    <source>
        <dbReference type="ARBA" id="ARBA00023015"/>
    </source>
</evidence>
<dbReference type="SUPFAM" id="SSF88946">
    <property type="entry name" value="Sigma2 domain of RNA polymerase sigma factors"/>
    <property type="match status" value="1"/>
</dbReference>
<feature type="region of interest" description="Disordered" evidence="6">
    <location>
        <begin position="308"/>
        <end position="342"/>
    </location>
</feature>
<keyword evidence="4" id="KW-0238">DNA-binding</keyword>
<dbReference type="PANTHER" id="PTHR43133">
    <property type="entry name" value="RNA POLYMERASE ECF-TYPE SIGMA FACTO"/>
    <property type="match status" value="1"/>
</dbReference>
<evidence type="ECO:0000313" key="10">
    <source>
        <dbReference type="EMBL" id="GGV12309.1"/>
    </source>
</evidence>
<dbReference type="InterPro" id="IPR013324">
    <property type="entry name" value="RNA_pol_sigma_r3/r4-like"/>
</dbReference>
<dbReference type="SUPFAM" id="SSF88659">
    <property type="entry name" value="Sigma3 and sigma4 domains of RNA polymerase sigma factors"/>
    <property type="match status" value="1"/>
</dbReference>
<dbReference type="Gene3D" id="1.10.10.10">
    <property type="entry name" value="Winged helix-like DNA-binding domain superfamily/Winged helix DNA-binding domain"/>
    <property type="match status" value="1"/>
</dbReference>
<dbReference type="Pfam" id="PF08281">
    <property type="entry name" value="Sigma70_r4_2"/>
    <property type="match status" value="1"/>
</dbReference>
<dbReference type="InterPro" id="IPR013325">
    <property type="entry name" value="RNA_pol_sigma_r2"/>
</dbReference>
<proteinExistence type="inferred from homology"/>
<keyword evidence="5" id="KW-0804">Transcription</keyword>
<evidence type="ECO:0000256" key="5">
    <source>
        <dbReference type="ARBA" id="ARBA00023163"/>
    </source>
</evidence>
<comment type="similarity">
    <text evidence="1">Belongs to the sigma-70 factor family. ECF subfamily.</text>
</comment>
<keyword evidence="7" id="KW-1133">Transmembrane helix</keyword>
<evidence type="ECO:0000256" key="1">
    <source>
        <dbReference type="ARBA" id="ARBA00010641"/>
    </source>
</evidence>
<keyword evidence="3" id="KW-0731">Sigma factor</keyword>
<protein>
    <submittedName>
        <fullName evidence="10">Uncharacterized protein</fullName>
    </submittedName>
</protein>
<keyword evidence="2" id="KW-0805">Transcription regulation</keyword>
<dbReference type="Gene3D" id="1.10.1740.10">
    <property type="match status" value="1"/>
</dbReference>
<dbReference type="NCBIfam" id="TIGR02937">
    <property type="entry name" value="sigma70-ECF"/>
    <property type="match status" value="1"/>
</dbReference>
<gene>
    <name evidence="10" type="ORF">GCM10010260_58690</name>
</gene>
<reference evidence="10" key="1">
    <citation type="journal article" date="2014" name="Int. J. Syst. Evol. Microbiol.">
        <title>Complete genome sequence of Corynebacterium casei LMG S-19264T (=DSM 44701T), isolated from a smear-ripened cheese.</title>
        <authorList>
            <consortium name="US DOE Joint Genome Institute (JGI-PGF)"/>
            <person name="Walter F."/>
            <person name="Albersmeier A."/>
            <person name="Kalinowski J."/>
            <person name="Ruckert C."/>
        </authorList>
    </citation>
    <scope>NUCLEOTIDE SEQUENCE</scope>
    <source>
        <strain evidence="10">JCM 4369</strain>
    </source>
</reference>
<keyword evidence="7" id="KW-0812">Transmembrane</keyword>
<dbReference type="InterPro" id="IPR013249">
    <property type="entry name" value="RNA_pol_sigma70_r4_t2"/>
</dbReference>
<dbReference type="Proteomes" id="UP000618795">
    <property type="component" value="Unassembled WGS sequence"/>
</dbReference>
<dbReference type="RefSeq" id="WP_229854384.1">
    <property type="nucleotide sequence ID" value="NZ_BMTD01000015.1"/>
</dbReference>
<keyword evidence="7" id="KW-0472">Membrane</keyword>
<feature type="transmembrane region" description="Helical" evidence="7">
    <location>
        <begin position="172"/>
        <end position="197"/>
    </location>
</feature>
<dbReference type="EMBL" id="BMTD01000015">
    <property type="protein sequence ID" value="GGV12309.1"/>
    <property type="molecule type" value="Genomic_DNA"/>
</dbReference>
<dbReference type="InterPro" id="IPR007627">
    <property type="entry name" value="RNA_pol_sigma70_r2"/>
</dbReference>
<dbReference type="AlphaFoldDB" id="A0A918IFK6"/>
<comment type="caution">
    <text evidence="10">The sequence shown here is derived from an EMBL/GenBank/DDBJ whole genome shotgun (WGS) entry which is preliminary data.</text>
</comment>
<name>A0A918IFK6_9ACTN</name>
<evidence type="ECO:0000256" key="3">
    <source>
        <dbReference type="ARBA" id="ARBA00023082"/>
    </source>
</evidence>
<evidence type="ECO:0000259" key="8">
    <source>
        <dbReference type="Pfam" id="PF04542"/>
    </source>
</evidence>
<organism evidence="10 11">
    <name type="scientific">Streptomyces filipinensis</name>
    <dbReference type="NCBI Taxonomy" id="66887"/>
    <lineage>
        <taxon>Bacteria</taxon>
        <taxon>Bacillati</taxon>
        <taxon>Actinomycetota</taxon>
        <taxon>Actinomycetes</taxon>
        <taxon>Kitasatosporales</taxon>
        <taxon>Streptomycetaceae</taxon>
        <taxon>Streptomyces</taxon>
    </lineage>
</organism>
<evidence type="ECO:0000313" key="11">
    <source>
        <dbReference type="Proteomes" id="UP000618795"/>
    </source>
</evidence>
<feature type="domain" description="RNA polymerase sigma-70 region 2" evidence="8">
    <location>
        <begin position="19"/>
        <end position="85"/>
    </location>
</feature>
<feature type="compositionally biased region" description="Low complexity" evidence="6">
    <location>
        <begin position="308"/>
        <end position="318"/>
    </location>
</feature>
<dbReference type="InterPro" id="IPR039425">
    <property type="entry name" value="RNA_pol_sigma-70-like"/>
</dbReference>
<sequence length="342" mass="36926">MAEQHRAPHAEAMSALVAEGYGQLVGYASRRLRALDVPSAWADAEDVVQNALASVFAHGHSVEKLRPYVFTVIKNEARYAARRYRSGLGYGARHPDVQLEAAGAAADPCSMTVLRLDLEAALSALPQQQRTAVLATKALGLTQAETAQAMGKTPGTVATHVSRAVATLKSALGALVLVLSGRAGYFVYMLLIGQRSVDPAAGGLDSAFNAVFGPRQALMWILGALAAALVFLWLGTASLKWLRRPNDITRRRAFREWLRDSAVYREWKQRRNAEIRAQQDQHAATATLRWSSDKGWLDRSDVTAEPPAAPFLSASAAPGLLEPREDDVLPPEPVAEGAMPEA</sequence>
<dbReference type="Pfam" id="PF04542">
    <property type="entry name" value="Sigma70_r2"/>
    <property type="match status" value="1"/>
</dbReference>
<feature type="transmembrane region" description="Helical" evidence="7">
    <location>
        <begin position="217"/>
        <end position="242"/>
    </location>
</feature>
<feature type="domain" description="RNA polymerase sigma factor 70 region 4 type 2" evidence="9">
    <location>
        <begin position="116"/>
        <end position="168"/>
    </location>
</feature>
<evidence type="ECO:0000259" key="9">
    <source>
        <dbReference type="Pfam" id="PF08281"/>
    </source>
</evidence>
<dbReference type="PANTHER" id="PTHR43133:SF8">
    <property type="entry name" value="RNA POLYMERASE SIGMA FACTOR HI_1459-RELATED"/>
    <property type="match status" value="1"/>
</dbReference>
<dbReference type="GO" id="GO:0003677">
    <property type="term" value="F:DNA binding"/>
    <property type="evidence" value="ECO:0007669"/>
    <property type="project" value="UniProtKB-KW"/>
</dbReference>
<dbReference type="GO" id="GO:0016987">
    <property type="term" value="F:sigma factor activity"/>
    <property type="evidence" value="ECO:0007669"/>
    <property type="project" value="UniProtKB-KW"/>
</dbReference>
<accession>A0A918IFK6</accession>
<dbReference type="CDD" id="cd06171">
    <property type="entry name" value="Sigma70_r4"/>
    <property type="match status" value="1"/>
</dbReference>
<dbReference type="InterPro" id="IPR014284">
    <property type="entry name" value="RNA_pol_sigma-70_dom"/>
</dbReference>
<dbReference type="InterPro" id="IPR036388">
    <property type="entry name" value="WH-like_DNA-bd_sf"/>
</dbReference>
<evidence type="ECO:0000256" key="6">
    <source>
        <dbReference type="SAM" id="MobiDB-lite"/>
    </source>
</evidence>
<dbReference type="GO" id="GO:0006352">
    <property type="term" value="P:DNA-templated transcription initiation"/>
    <property type="evidence" value="ECO:0007669"/>
    <property type="project" value="InterPro"/>
</dbReference>
<keyword evidence="11" id="KW-1185">Reference proteome</keyword>
<evidence type="ECO:0000256" key="7">
    <source>
        <dbReference type="SAM" id="Phobius"/>
    </source>
</evidence>